<name>A0A518K3T5_9BACT</name>
<dbReference type="RefSeq" id="WP_197529696.1">
    <property type="nucleotide sequence ID" value="NZ_CP036349.1"/>
</dbReference>
<proteinExistence type="predicted"/>
<feature type="region of interest" description="Disordered" evidence="1">
    <location>
        <begin position="26"/>
        <end position="102"/>
    </location>
</feature>
<feature type="compositionally biased region" description="Gly residues" evidence="1">
    <location>
        <begin position="46"/>
        <end position="88"/>
    </location>
</feature>
<sequence length="354" mass="37214">MSQRVWLASVLAVALGVVGVLVERSRSQEEAPERAVSQPQAEASGEFGGGFGRASGGGGEFGGRGGDFGRGGGGGFAGRGGGFGGRGEFGASTTAEAPEAKPLPAPAVPRIWVSEDPERTEELYEILKSPLPSAGLEFPDGTALEEVIAYLSDEYRVPILLDTVALDELGIGSDEPVAISVRNIQLGQAMRRMLEPLELTYVVDDGVLLVTSEEEALTKLHVAIYDVRDLLLEGDFGSLQDLITSTIASDTWVENGAGEAEIVAYPQRGVLVISQTMAVHEEIARLLAAMRRMSFDPDARPLTKRTNNHVQAAAIRDSIEAAGREYDAQLSPGGGGAFSILDSSSVTDVSAAVE</sequence>
<organism evidence="2 3">
    <name type="scientific">Botrimarina mediterranea</name>
    <dbReference type="NCBI Taxonomy" id="2528022"/>
    <lineage>
        <taxon>Bacteria</taxon>
        <taxon>Pseudomonadati</taxon>
        <taxon>Planctomycetota</taxon>
        <taxon>Planctomycetia</taxon>
        <taxon>Pirellulales</taxon>
        <taxon>Lacipirellulaceae</taxon>
        <taxon>Botrimarina</taxon>
    </lineage>
</organism>
<evidence type="ECO:0000313" key="3">
    <source>
        <dbReference type="Proteomes" id="UP000316426"/>
    </source>
</evidence>
<evidence type="ECO:0000256" key="1">
    <source>
        <dbReference type="SAM" id="MobiDB-lite"/>
    </source>
</evidence>
<dbReference type="KEGG" id="bmei:Spa11_06110"/>
<evidence type="ECO:0008006" key="4">
    <source>
        <dbReference type="Google" id="ProtNLM"/>
    </source>
</evidence>
<protein>
    <recommendedName>
        <fullName evidence="4">Bacterial type II/III secretion system short domain protein</fullName>
    </recommendedName>
</protein>
<dbReference type="EMBL" id="CP036349">
    <property type="protein sequence ID" value="QDV72435.1"/>
    <property type="molecule type" value="Genomic_DNA"/>
</dbReference>
<gene>
    <name evidence="2" type="ORF">Spa11_06110</name>
</gene>
<keyword evidence="3" id="KW-1185">Reference proteome</keyword>
<dbReference type="AlphaFoldDB" id="A0A518K3T5"/>
<reference evidence="2 3" key="1">
    <citation type="submission" date="2019-02" db="EMBL/GenBank/DDBJ databases">
        <title>Deep-cultivation of Planctomycetes and their phenomic and genomic characterization uncovers novel biology.</title>
        <authorList>
            <person name="Wiegand S."/>
            <person name="Jogler M."/>
            <person name="Boedeker C."/>
            <person name="Pinto D."/>
            <person name="Vollmers J."/>
            <person name="Rivas-Marin E."/>
            <person name="Kohn T."/>
            <person name="Peeters S.H."/>
            <person name="Heuer A."/>
            <person name="Rast P."/>
            <person name="Oberbeckmann S."/>
            <person name="Bunk B."/>
            <person name="Jeske O."/>
            <person name="Meyerdierks A."/>
            <person name="Storesund J.E."/>
            <person name="Kallscheuer N."/>
            <person name="Luecker S."/>
            <person name="Lage O.M."/>
            <person name="Pohl T."/>
            <person name="Merkel B.J."/>
            <person name="Hornburger P."/>
            <person name="Mueller R.-W."/>
            <person name="Bruemmer F."/>
            <person name="Labrenz M."/>
            <person name="Spormann A.M."/>
            <person name="Op den Camp H."/>
            <person name="Overmann J."/>
            <person name="Amann R."/>
            <person name="Jetten M.S.M."/>
            <person name="Mascher T."/>
            <person name="Medema M.H."/>
            <person name="Devos D.P."/>
            <person name="Kaster A.-K."/>
            <person name="Ovreas L."/>
            <person name="Rohde M."/>
            <person name="Galperin M.Y."/>
            <person name="Jogler C."/>
        </authorList>
    </citation>
    <scope>NUCLEOTIDE SEQUENCE [LARGE SCALE GENOMIC DNA]</scope>
    <source>
        <strain evidence="2 3">Spa11</strain>
    </source>
</reference>
<accession>A0A518K3T5</accession>
<feature type="compositionally biased region" description="Low complexity" evidence="1">
    <location>
        <begin position="89"/>
        <end position="100"/>
    </location>
</feature>
<evidence type="ECO:0000313" key="2">
    <source>
        <dbReference type="EMBL" id="QDV72435.1"/>
    </source>
</evidence>
<dbReference type="Proteomes" id="UP000316426">
    <property type="component" value="Chromosome"/>
</dbReference>